<sequence>MYGDISEQSQDLEHQQHSLTDELSHSNEELDAEADPGATQNFPATEHCELQLREAATVTVENIMGMPIANPADQVPSPIMNDDINLSCVEEDYNAANP</sequence>
<accession>A0ABD3NNQ5</accession>
<protein>
    <submittedName>
        <fullName evidence="2">Uncharacterized protein</fullName>
    </submittedName>
</protein>
<name>A0ABD3NNQ5_9STRA</name>
<reference evidence="2 3" key="1">
    <citation type="journal article" date="2020" name="G3 (Bethesda)">
        <title>Improved Reference Genome for Cyclotella cryptica CCMP332, a Model for Cell Wall Morphogenesis, Salinity Adaptation, and Lipid Production in Diatoms (Bacillariophyta).</title>
        <authorList>
            <person name="Roberts W.R."/>
            <person name="Downey K.M."/>
            <person name="Ruck E.C."/>
            <person name="Traller J.C."/>
            <person name="Alverson A.J."/>
        </authorList>
    </citation>
    <scope>NUCLEOTIDE SEQUENCE [LARGE SCALE GENOMIC DNA]</scope>
    <source>
        <strain evidence="2 3">CCMP332</strain>
    </source>
</reference>
<feature type="region of interest" description="Disordered" evidence="1">
    <location>
        <begin position="1"/>
        <end position="41"/>
    </location>
</feature>
<comment type="caution">
    <text evidence="2">The sequence shown here is derived from an EMBL/GenBank/DDBJ whole genome shotgun (WGS) entry which is preliminary data.</text>
</comment>
<keyword evidence="3" id="KW-1185">Reference proteome</keyword>
<organism evidence="2 3">
    <name type="scientific">Cyclotella cryptica</name>
    <dbReference type="NCBI Taxonomy" id="29204"/>
    <lineage>
        <taxon>Eukaryota</taxon>
        <taxon>Sar</taxon>
        <taxon>Stramenopiles</taxon>
        <taxon>Ochrophyta</taxon>
        <taxon>Bacillariophyta</taxon>
        <taxon>Coscinodiscophyceae</taxon>
        <taxon>Thalassiosirophycidae</taxon>
        <taxon>Stephanodiscales</taxon>
        <taxon>Stephanodiscaceae</taxon>
        <taxon>Cyclotella</taxon>
    </lineage>
</organism>
<evidence type="ECO:0000313" key="2">
    <source>
        <dbReference type="EMBL" id="KAL3777695.1"/>
    </source>
</evidence>
<evidence type="ECO:0000256" key="1">
    <source>
        <dbReference type="SAM" id="MobiDB-lite"/>
    </source>
</evidence>
<feature type="compositionally biased region" description="Basic and acidic residues" evidence="1">
    <location>
        <begin position="11"/>
        <end position="28"/>
    </location>
</feature>
<evidence type="ECO:0000313" key="3">
    <source>
        <dbReference type="Proteomes" id="UP001516023"/>
    </source>
</evidence>
<dbReference type="Proteomes" id="UP001516023">
    <property type="component" value="Unassembled WGS sequence"/>
</dbReference>
<dbReference type="AlphaFoldDB" id="A0ABD3NNQ5"/>
<gene>
    <name evidence="2" type="ORF">HJC23_001427</name>
</gene>
<dbReference type="EMBL" id="JABMIG020000446">
    <property type="protein sequence ID" value="KAL3777695.1"/>
    <property type="molecule type" value="Genomic_DNA"/>
</dbReference>
<proteinExistence type="predicted"/>